<dbReference type="GO" id="GO:0016788">
    <property type="term" value="F:hydrolase activity, acting on ester bonds"/>
    <property type="evidence" value="ECO:0007669"/>
    <property type="project" value="UniProtKB-ARBA"/>
</dbReference>
<reference evidence="1" key="1">
    <citation type="submission" date="2023-10" db="EMBL/GenBank/DDBJ databases">
        <title>Surveillance and assessment of the effects of hospital wastewater treatment on clearance of pathogenic bacterial and antimicrobial resistance genes.</title>
        <authorList>
            <person name="Wu Y."/>
        </authorList>
    </citation>
    <scope>NUCLEOTIDE SEQUENCE</scope>
    <source>
        <strain evidence="1">23-M-SY-8</strain>
    </source>
</reference>
<accession>A0AAE4MTV2</accession>
<dbReference type="Gene3D" id="2.60.120.1360">
    <property type="match status" value="1"/>
</dbReference>
<dbReference type="SUPFAM" id="SSF52266">
    <property type="entry name" value="SGNH hydrolase"/>
    <property type="match status" value="1"/>
</dbReference>
<dbReference type="Gene3D" id="3.40.50.1110">
    <property type="entry name" value="SGNH hydrolase"/>
    <property type="match status" value="1"/>
</dbReference>
<protein>
    <submittedName>
        <fullName evidence="1">GDSL family lipase</fullName>
    </submittedName>
</protein>
<evidence type="ECO:0000313" key="1">
    <source>
        <dbReference type="EMBL" id="MDV0613229.1"/>
    </source>
</evidence>
<dbReference type="AlphaFoldDB" id="A0AAE4MTV2"/>
<dbReference type="EMBL" id="JAWHXQ010000014">
    <property type="protein sequence ID" value="MDV0613229.1"/>
    <property type="molecule type" value="Genomic_DNA"/>
</dbReference>
<dbReference type="Proteomes" id="UP001187239">
    <property type="component" value="Unassembled WGS sequence"/>
</dbReference>
<sequence length="712" mass="75843">MALTLLATNNAESTLASAISATDTSLIVSAGTGAEFPDAVAGESYFKLTLTDAATGSQVEIVNVTAKAGDIFTIERAQEGTLARAWAANDMVANMMTADTLNIIAQYAQQAAASAEQAGEYAGDASDYARNKFTFFKTASDPDGTIAGLAATTDGQSFWVAQGPDALSAAWQYQNKAGVAVLQAKQPGTAAVTGTIREFPTLEAAQADADAGNIPTGSTAYYRSADDATLAIEVINTSGTLQPTGRTMISEQGVEKKIDTRLPPGDYTQDYFPAYHDKQGNVLMWFDNSCPDAAGLGPQLQEVVSSIPNLWAKNYLRQFDFDPAYFPLIFDKNGNVSLWMNDQRPDAAGLGPQLQEVVKNISGANSVSTFIEGDKYKFTFKQGRIFNGAPTSLNVAFTGDSWTEKNTIPQSLINLLGGNYKDPGFISCSTRTDGVMAGITLSVSNFTKYDGDNENNNAPPPYGSGPDGNAYYNVNAVGTLTWSNVKVTELSVFYYDGTGTFTITIDGVAPITINGGNTGVAKKYDISGLSATLHTVVIASSGVGVVSILGMYGKNNSISSGFTVSRMGNGGAIASDYLYWKDWIPQIVSSMDIDLLFIVLGTNDFRKSKGISEYKNGIQTIIEKYRIATPGICLCLVSPAQCNAAGVPALSEYDIAMRELALDNKTSFISGYQSFPDVYDNSGGAWVDALHLSNAGAYVLTRKIKDKFFQEL</sequence>
<evidence type="ECO:0000313" key="2">
    <source>
        <dbReference type="Proteomes" id="UP001187239"/>
    </source>
</evidence>
<organism evidence="1 2">
    <name type="scientific">Klebsiella quasipneumoniae subsp. similipneumoniae</name>
    <dbReference type="NCBI Taxonomy" id="1463164"/>
    <lineage>
        <taxon>Bacteria</taxon>
        <taxon>Pseudomonadati</taxon>
        <taxon>Pseudomonadota</taxon>
        <taxon>Gammaproteobacteria</taxon>
        <taxon>Enterobacterales</taxon>
        <taxon>Enterobacteriaceae</taxon>
        <taxon>Klebsiella/Raoultella group</taxon>
        <taxon>Klebsiella</taxon>
        <taxon>Klebsiella pneumoniae complex</taxon>
    </lineage>
</organism>
<gene>
    <name evidence="1" type="ORF">RZO73_22255</name>
</gene>
<dbReference type="RefSeq" id="WP_316938581.1">
    <property type="nucleotide sequence ID" value="NZ_JAWHXQ010000014.1"/>
</dbReference>
<name>A0AAE4MTV2_9ENTR</name>
<comment type="caution">
    <text evidence="1">The sequence shown here is derived from an EMBL/GenBank/DDBJ whole genome shotgun (WGS) entry which is preliminary data.</text>
</comment>
<proteinExistence type="predicted"/>
<dbReference type="InterPro" id="IPR036514">
    <property type="entry name" value="SGNH_hydro_sf"/>
</dbReference>